<reference evidence="2" key="1">
    <citation type="journal article" date="2010" name="Science">
        <title>Plasticity of animal genome architecture unmasked by rapid evolution of a pelagic tunicate.</title>
        <authorList>
            <person name="Denoeud F."/>
            <person name="Henriet S."/>
            <person name="Mungpakdee S."/>
            <person name="Aury J.M."/>
            <person name="Da Silva C."/>
            <person name="Brinkmann H."/>
            <person name="Mikhaleva J."/>
            <person name="Olsen L.C."/>
            <person name="Jubin C."/>
            <person name="Canestro C."/>
            <person name="Bouquet J.M."/>
            <person name="Danks G."/>
            <person name="Poulain J."/>
            <person name="Campsteijn C."/>
            <person name="Adamski M."/>
            <person name="Cross I."/>
            <person name="Yadetie F."/>
            <person name="Muffato M."/>
            <person name="Louis A."/>
            <person name="Butcher S."/>
            <person name="Tsagkogeorga G."/>
            <person name="Konrad A."/>
            <person name="Singh S."/>
            <person name="Jensen M.F."/>
            <person name="Cong E.H."/>
            <person name="Eikeseth-Otteraa H."/>
            <person name="Noel B."/>
            <person name="Anthouard V."/>
            <person name="Porcel B.M."/>
            <person name="Kachouri-Lafond R."/>
            <person name="Nishino A."/>
            <person name="Ugolini M."/>
            <person name="Chourrout P."/>
            <person name="Nishida H."/>
            <person name="Aasland R."/>
            <person name="Huzurbazar S."/>
            <person name="Westhof E."/>
            <person name="Delsuc F."/>
            <person name="Lehrach H."/>
            <person name="Reinhardt R."/>
            <person name="Weissenbach J."/>
            <person name="Roy S.W."/>
            <person name="Artiguenave F."/>
            <person name="Postlethwait J.H."/>
            <person name="Manak J.R."/>
            <person name="Thompson E.M."/>
            <person name="Jaillon O."/>
            <person name="Du Pasquier L."/>
            <person name="Boudinot P."/>
            <person name="Liberles D.A."/>
            <person name="Volff J.N."/>
            <person name="Philippe H."/>
            <person name="Lenhard B."/>
            <person name="Roest Crollius H."/>
            <person name="Wincker P."/>
            <person name="Chourrout D."/>
        </authorList>
    </citation>
    <scope>NUCLEOTIDE SEQUENCE [LARGE SCALE GENOMIC DNA]</scope>
</reference>
<dbReference type="EMBL" id="FN653025">
    <property type="protein sequence ID" value="CBY18560.1"/>
    <property type="molecule type" value="Genomic_DNA"/>
</dbReference>
<proteinExistence type="predicted"/>
<dbReference type="AlphaFoldDB" id="E4X5J1"/>
<keyword evidence="3" id="KW-1185">Reference proteome</keyword>
<dbReference type="OrthoDB" id="10366325at2759"/>
<name>E4X5J1_OIKDI</name>
<dbReference type="Proteomes" id="UP000001307">
    <property type="component" value="Unassembled WGS sequence"/>
</dbReference>
<evidence type="ECO:0000313" key="3">
    <source>
        <dbReference type="Proteomes" id="UP000001307"/>
    </source>
</evidence>
<gene>
    <name evidence="2" type="ORF">GSOID_T00002428001</name>
</gene>
<protein>
    <submittedName>
        <fullName evidence="2">Uncharacterized protein</fullName>
    </submittedName>
</protein>
<sequence length="194" mass="22416">MAMQTRDFLRKSGPKGEFPYFYVPALFFVAKFEIFEDMSGLAIVENFRHRNLAQVMDNNEEKKTSRRSKTRDSVKNVRQKNASRVTKQNTIEESKNDDLQEMIVTANIQRGLSRVSIRKPRKPAGDVTEAKLADLNLKQRDLMQELKDLEFQLSCITNLLANGITSNRIVEWCRDHGQFVGISIKPHSYLESDF</sequence>
<evidence type="ECO:0000256" key="1">
    <source>
        <dbReference type="SAM" id="MobiDB-lite"/>
    </source>
</evidence>
<evidence type="ECO:0000313" key="2">
    <source>
        <dbReference type="EMBL" id="CBY18560.1"/>
    </source>
</evidence>
<feature type="region of interest" description="Disordered" evidence="1">
    <location>
        <begin position="58"/>
        <end position="86"/>
    </location>
</feature>
<dbReference type="InParanoid" id="E4X5J1"/>
<organism evidence="2">
    <name type="scientific">Oikopleura dioica</name>
    <name type="common">Tunicate</name>
    <dbReference type="NCBI Taxonomy" id="34765"/>
    <lineage>
        <taxon>Eukaryota</taxon>
        <taxon>Metazoa</taxon>
        <taxon>Chordata</taxon>
        <taxon>Tunicata</taxon>
        <taxon>Appendicularia</taxon>
        <taxon>Copelata</taxon>
        <taxon>Oikopleuridae</taxon>
        <taxon>Oikopleura</taxon>
    </lineage>
</organism>
<accession>E4X5J1</accession>